<dbReference type="Gene3D" id="3.40.1190.20">
    <property type="match status" value="2"/>
</dbReference>
<accession>A0A8J3T8N2</accession>
<dbReference type="AlphaFoldDB" id="A0A8J3T8N2"/>
<dbReference type="PANTHER" id="PTHR46969">
    <property type="entry name" value="BIFUNCTIONAL PROTEIN HLDE"/>
    <property type="match status" value="1"/>
</dbReference>
<keyword evidence="2" id="KW-0418">Kinase</keyword>
<dbReference type="InterPro" id="IPR002173">
    <property type="entry name" value="Carboh/pur_kinase_PfkB_CS"/>
</dbReference>
<reference evidence="5" key="1">
    <citation type="submission" date="2021-01" db="EMBL/GenBank/DDBJ databases">
        <title>Whole genome shotgun sequence of Planosporangium mesophilum NBRC 109066.</title>
        <authorList>
            <person name="Komaki H."/>
            <person name="Tamura T."/>
        </authorList>
    </citation>
    <scope>NUCLEOTIDE SEQUENCE</scope>
    <source>
        <strain evidence="5">NBRC 109066</strain>
    </source>
</reference>
<comment type="caution">
    <text evidence="5">The sequence shown here is derived from an EMBL/GenBank/DDBJ whole genome shotgun (WGS) entry which is preliminary data.</text>
</comment>
<evidence type="ECO:0000256" key="3">
    <source>
        <dbReference type="SAM" id="MobiDB-lite"/>
    </source>
</evidence>
<feature type="compositionally biased region" description="Gly residues" evidence="3">
    <location>
        <begin position="279"/>
        <end position="293"/>
    </location>
</feature>
<dbReference type="Proteomes" id="UP000599074">
    <property type="component" value="Unassembled WGS sequence"/>
</dbReference>
<dbReference type="GO" id="GO:0033785">
    <property type="term" value="F:heptose 7-phosphate kinase activity"/>
    <property type="evidence" value="ECO:0007669"/>
    <property type="project" value="TreeGrafter"/>
</dbReference>
<name>A0A8J3T8N2_9ACTN</name>
<evidence type="ECO:0000259" key="4">
    <source>
        <dbReference type="Pfam" id="PF00294"/>
    </source>
</evidence>
<dbReference type="GO" id="GO:0005829">
    <property type="term" value="C:cytosol"/>
    <property type="evidence" value="ECO:0007669"/>
    <property type="project" value="TreeGrafter"/>
</dbReference>
<keyword evidence="6" id="KW-1185">Reference proteome</keyword>
<dbReference type="RefSeq" id="WP_168117266.1">
    <property type="nucleotide sequence ID" value="NZ_BOON01000014.1"/>
</dbReference>
<feature type="compositionally biased region" description="Low complexity" evidence="3">
    <location>
        <begin position="244"/>
        <end position="253"/>
    </location>
</feature>
<evidence type="ECO:0000256" key="2">
    <source>
        <dbReference type="ARBA" id="ARBA00022777"/>
    </source>
</evidence>
<protein>
    <recommendedName>
        <fullName evidence="4">Carbohydrate kinase PfkB domain-containing protein</fullName>
    </recommendedName>
</protein>
<dbReference type="InterPro" id="IPR029056">
    <property type="entry name" value="Ribokinase-like"/>
</dbReference>
<organism evidence="5 6">
    <name type="scientific">Planosporangium mesophilum</name>
    <dbReference type="NCBI Taxonomy" id="689768"/>
    <lineage>
        <taxon>Bacteria</taxon>
        <taxon>Bacillati</taxon>
        <taxon>Actinomycetota</taxon>
        <taxon>Actinomycetes</taxon>
        <taxon>Micromonosporales</taxon>
        <taxon>Micromonosporaceae</taxon>
        <taxon>Planosporangium</taxon>
    </lineage>
</organism>
<dbReference type="PROSITE" id="PS00584">
    <property type="entry name" value="PFKB_KINASES_2"/>
    <property type="match status" value="1"/>
</dbReference>
<dbReference type="InterPro" id="IPR011611">
    <property type="entry name" value="PfkB_dom"/>
</dbReference>
<dbReference type="SUPFAM" id="SSF53613">
    <property type="entry name" value="Ribokinase-like"/>
    <property type="match status" value="1"/>
</dbReference>
<gene>
    <name evidence="5" type="ORF">Pme01_14610</name>
</gene>
<dbReference type="Pfam" id="PF00294">
    <property type="entry name" value="PfkB"/>
    <property type="match status" value="1"/>
</dbReference>
<dbReference type="PANTHER" id="PTHR46969:SF1">
    <property type="entry name" value="BIFUNCTIONAL PROTEIN HLDE"/>
    <property type="match status" value="1"/>
</dbReference>
<keyword evidence="1" id="KW-0808">Transferase</keyword>
<feature type="domain" description="Carbohydrate kinase PfkB" evidence="4">
    <location>
        <begin position="331"/>
        <end position="409"/>
    </location>
</feature>
<dbReference type="GO" id="GO:0033786">
    <property type="term" value="F:heptose-1-phosphate adenylyltransferase activity"/>
    <property type="evidence" value="ECO:0007669"/>
    <property type="project" value="TreeGrafter"/>
</dbReference>
<evidence type="ECO:0000256" key="1">
    <source>
        <dbReference type="ARBA" id="ARBA00022679"/>
    </source>
</evidence>
<evidence type="ECO:0000313" key="6">
    <source>
        <dbReference type="Proteomes" id="UP000599074"/>
    </source>
</evidence>
<proteinExistence type="predicted"/>
<sequence>MSRAPLVVVGDVLLDREVLGRVERLCPEAPVPVFDESEVLDRPGGAGLAALFTASAAASGPPGRTRPGRPPREVVLVAAVSADTAGDRIRELLARAAVRLVEVPLLGPTPEKIRLRAGGHLLMRLDRGSGPAEIAAAPAAAIEAIRAAGAILVSDYGRGICAHPQLRAALTERAQCVPLVWDPHPRGGHPVPATRLVTPNRAEASGFVSSNLGGPRSGEWPLTAALHPADGVAVHVGGNGHGASNGASASNGAGAAGNGNGRAANNRVTPNHAVPTGAVGNGNGRVAGNGGAAKGDATTSSNGHATAHADAATADLAQAAGMAVRLRRYWGASAVVVTLDDRGAVMSDGVNPPLLVPTPFSARGDSCGAGDRFASAALASLSEGSSILEAVTTAVTAATAYVAAGGALSLCPELHERADDPASVVII</sequence>
<dbReference type="EMBL" id="BOON01000014">
    <property type="protein sequence ID" value="GII21864.1"/>
    <property type="molecule type" value="Genomic_DNA"/>
</dbReference>
<evidence type="ECO:0000313" key="5">
    <source>
        <dbReference type="EMBL" id="GII21864.1"/>
    </source>
</evidence>
<feature type="region of interest" description="Disordered" evidence="3">
    <location>
        <begin position="243"/>
        <end position="304"/>
    </location>
</feature>